<dbReference type="InterPro" id="IPR007560">
    <property type="entry name" value="Restrct_endonuc_IV_Mrr"/>
</dbReference>
<gene>
    <name evidence="3" type="ORF">EZH24_07940</name>
</gene>
<keyword evidence="3" id="KW-0378">Hydrolase</keyword>
<evidence type="ECO:0000313" key="4">
    <source>
        <dbReference type="Proteomes" id="UP000310168"/>
    </source>
</evidence>
<evidence type="ECO:0000313" key="3">
    <source>
        <dbReference type="EMBL" id="TKZ34333.1"/>
    </source>
</evidence>
<keyword evidence="4" id="KW-1185">Reference proteome</keyword>
<dbReference type="GO" id="GO:0004519">
    <property type="term" value="F:endonuclease activity"/>
    <property type="evidence" value="ECO:0007669"/>
    <property type="project" value="UniProtKB-KW"/>
</dbReference>
<evidence type="ECO:0000256" key="1">
    <source>
        <dbReference type="SAM" id="Phobius"/>
    </source>
</evidence>
<keyword evidence="1" id="KW-0812">Transmembrane</keyword>
<dbReference type="EMBL" id="SJDU01000201">
    <property type="protein sequence ID" value="TKZ34333.1"/>
    <property type="molecule type" value="Genomic_DNA"/>
</dbReference>
<sequence>MENIFIYIAVSVFLLASTLIILRNIFYKGEKNSGDIKRNIEELYKRVEENPEDCGAIFELAKCEEEIGDTESALSKYEMLANKGVLEKKEELNICKKLENKYNELGKKQEAFKYAVKIIKLEPTNNFYNIKVASILAKEGNFKLSNHYFNKAIVSKGEFMTEDLKCAVFVSYKMKDYKRCIAFAEEFRKRLIKEATTNKLSDNKIYIHNLDKDLISLYILSEELNIAKTFIEGILANKPIDKNHEFNINKFYLFVLYKLEESEKFKSLYNHLFNLYKMGENNKNYANLILDYAFYSYFLGDIQVSKNYFEVVKSFDIPELNIYYLDEILTYLNEVIKATAQLNRLKEENKLGDEKYKNDNYENYVGKTNIENWEKAVNLWEASFVNPIYILSLVEVKKTMDIDNILESIKVKEKSNAESNVVASYKVDKIFSLDRMAFKKLCQNVIRSKLSNYVIVQEYTDATHPANNNEEINYLTYSIKGSKKDLTLVSFKRWQKTEIGELMIRDFLMMVSESGAKNGILIAPVELSSSAKSYVSHNDRIRVYSRSQFNNLLKDEKF</sequence>
<accession>A0ABY2TR70</accession>
<keyword evidence="3" id="KW-0540">Nuclease</keyword>
<organism evidence="3 4">
    <name type="scientific">Brachyspira catarrhinii</name>
    <dbReference type="NCBI Taxonomy" id="2528966"/>
    <lineage>
        <taxon>Bacteria</taxon>
        <taxon>Pseudomonadati</taxon>
        <taxon>Spirochaetota</taxon>
        <taxon>Spirochaetia</taxon>
        <taxon>Brachyspirales</taxon>
        <taxon>Brachyspiraceae</taxon>
        <taxon>Brachyspira</taxon>
    </lineage>
</organism>
<protein>
    <submittedName>
        <fullName evidence="3">Restriction endonuclease</fullName>
    </submittedName>
</protein>
<dbReference type="Pfam" id="PF04471">
    <property type="entry name" value="Mrr_cat"/>
    <property type="match status" value="1"/>
</dbReference>
<dbReference type="RefSeq" id="WP_137998584.1">
    <property type="nucleotide sequence ID" value="NZ_SJDU01000201.1"/>
</dbReference>
<comment type="caution">
    <text evidence="3">The sequence shown here is derived from an EMBL/GenBank/DDBJ whole genome shotgun (WGS) entry which is preliminary data.</text>
</comment>
<keyword evidence="1" id="KW-1133">Transmembrane helix</keyword>
<name>A0ABY2TR70_9SPIR</name>
<feature type="transmembrane region" description="Helical" evidence="1">
    <location>
        <begin position="6"/>
        <end position="26"/>
    </location>
</feature>
<dbReference type="InterPro" id="IPR011990">
    <property type="entry name" value="TPR-like_helical_dom_sf"/>
</dbReference>
<feature type="domain" description="Restriction endonuclease type IV Mrr" evidence="2">
    <location>
        <begin position="465"/>
        <end position="553"/>
    </location>
</feature>
<reference evidence="3 4" key="1">
    <citation type="journal article" date="2019" name="Anaerobe">
        <title>Brachyspira catarrhinii sp. nov., an anaerobic intestinal spirochaete isolated from vervet monkeys may have been misidentified as Brachyspira aalborgi in previous studies.</title>
        <authorList>
            <person name="Phillips N.D."/>
            <person name="La T."/>
            <person name="Hampson D.J."/>
        </authorList>
    </citation>
    <scope>NUCLEOTIDE SEQUENCE [LARGE SCALE GENOMIC DNA]</scope>
    <source>
        <strain evidence="3 4">Z12</strain>
    </source>
</reference>
<dbReference type="Gene3D" id="1.25.40.10">
    <property type="entry name" value="Tetratricopeptide repeat domain"/>
    <property type="match status" value="1"/>
</dbReference>
<keyword evidence="1" id="KW-0472">Membrane</keyword>
<evidence type="ECO:0000259" key="2">
    <source>
        <dbReference type="Pfam" id="PF04471"/>
    </source>
</evidence>
<proteinExistence type="predicted"/>
<keyword evidence="3" id="KW-0255">Endonuclease</keyword>
<dbReference type="SUPFAM" id="SSF81901">
    <property type="entry name" value="HCP-like"/>
    <property type="match status" value="1"/>
</dbReference>
<dbReference type="Proteomes" id="UP000310168">
    <property type="component" value="Unassembled WGS sequence"/>
</dbReference>